<dbReference type="InterPro" id="IPR044753">
    <property type="entry name" value="HELLS_N"/>
</dbReference>
<dbReference type="InterPro" id="IPR027417">
    <property type="entry name" value="P-loop_NTPase"/>
</dbReference>
<evidence type="ECO:0000256" key="7">
    <source>
        <dbReference type="ARBA" id="ARBA00023054"/>
    </source>
</evidence>
<dbReference type="GO" id="GO:0004386">
    <property type="term" value="F:helicase activity"/>
    <property type="evidence" value="ECO:0007669"/>
    <property type="project" value="UniProtKB-KW"/>
</dbReference>
<dbReference type="InterPro" id="IPR001650">
    <property type="entry name" value="Helicase_C-like"/>
</dbReference>
<keyword evidence="5 12" id="KW-0347">Helicase</keyword>
<dbReference type="Pfam" id="PF00176">
    <property type="entry name" value="SNF2-rel_dom"/>
    <property type="match status" value="1"/>
</dbReference>
<feature type="region of interest" description="Disordered" evidence="9">
    <location>
        <begin position="1"/>
        <end position="69"/>
    </location>
</feature>
<accession>A0A9P4MLN3</accession>
<dbReference type="CDD" id="cd18009">
    <property type="entry name" value="DEXHc_HELLS_SMARCA6"/>
    <property type="match status" value="1"/>
</dbReference>
<dbReference type="InterPro" id="IPR000330">
    <property type="entry name" value="SNF2_N"/>
</dbReference>
<feature type="compositionally biased region" description="Polar residues" evidence="9">
    <location>
        <begin position="536"/>
        <end position="558"/>
    </location>
</feature>
<sequence>MPSSYFTSAHTSPQESTPASSPPAADMEENKDNVSKKMLEEEEKLRVLREKEDKKLEEKMEKERQVDLKSGRDVLDKKFQQLEFLMNKSKLYATVMLAQMQRQEEEEKAQDEKTQGQSTKREKNAEKVAAESQRRATRASAANSNGTPAKIKGDATEAPKKGRGRPRKEDSKRGKISDFFKKEDLEKKTDQSNVADALKEAADEDNVKTSDIGFTNLKSARQPKLVTGGTMRSYQLEGLEWLLSLYENGINGILADEMGLGKTVQTIALLAHLWEMKSYGPFLIAAPLSTTSNWVEEFKKWTPSIPVVLYHGSKQDRAEIRRKKLRNPGTDQFPVVVTSYEICMNDRKYLTGFGWQFIIIDEGHRIKNLDCRLIRELQQYQSTNRLLITGTPLQNNLTELWSLLHFLLPTVFDKLSTFESWFDFSGLRDQNSYEQLLSEERQQYLVKSLHAVLKPFLLRRVKTDVESLMPKKREYILFAPLTPMQRELYQAILDGSSRSYLEEKAIERLSIGTPSGTSTPASSRSVSSMKRKALSSGVSTPNKSAKPSREATPSSFTRSGRRGRPRKNYEEVADSKYFAELQAQEEAPETEVEELDSSEEEERVRTATFEIAKRQLMQKKLGNPIMQLRLCCNSPYNFFNPFITTKTEGSETFATETEPDETIVTTSGKMLLLDRLLPELLKRGHKVLIFSQFTTTLDLISTYLDLRSHPHARIDGSVAQSVRQEQIHAFNIPNSSPTATNVFLLSTRAGGQGINLAAADTVILFDSDWNPQQDLQAMDRAHRIGQTRNVVVYRFATRGTVEQKLLESAEGKRRLEKLVIRKGGVRNSKGSKEQEKEHEVEELRRLLRRSDGERFDVRMEGGEGEKLLSEGELEILLDRSEEAYERAERGLDVGGDGRMFQAVGKREEGALMEGLKA</sequence>
<dbReference type="OrthoDB" id="5857104at2759"/>
<dbReference type="InterPro" id="IPR049730">
    <property type="entry name" value="SNF2/RAD54-like_C"/>
</dbReference>
<keyword evidence="7" id="KW-0175">Coiled coil</keyword>
<dbReference type="InterPro" id="IPR014001">
    <property type="entry name" value="Helicase_ATP-bd"/>
</dbReference>
<dbReference type="SUPFAM" id="SSF52540">
    <property type="entry name" value="P-loop containing nucleoside triphosphate hydrolases"/>
    <property type="match status" value="2"/>
</dbReference>
<feature type="region of interest" description="Disordered" evidence="9">
    <location>
        <begin position="101"/>
        <end position="178"/>
    </location>
</feature>
<dbReference type="GO" id="GO:0005721">
    <property type="term" value="C:pericentric heterochromatin"/>
    <property type="evidence" value="ECO:0007669"/>
    <property type="project" value="TreeGrafter"/>
</dbReference>
<dbReference type="AlphaFoldDB" id="A0A9P4MLN3"/>
<evidence type="ECO:0000256" key="3">
    <source>
        <dbReference type="ARBA" id="ARBA00022741"/>
    </source>
</evidence>
<evidence type="ECO:0000256" key="9">
    <source>
        <dbReference type="SAM" id="MobiDB-lite"/>
    </source>
</evidence>
<comment type="similarity">
    <text evidence="2">Belongs to the SNF2/RAD54 helicase family.</text>
</comment>
<feature type="domain" description="Helicase C-terminal" evidence="11">
    <location>
        <begin position="672"/>
        <end position="844"/>
    </location>
</feature>
<dbReference type="InterPro" id="IPR038718">
    <property type="entry name" value="SNF2-like_sf"/>
</dbReference>
<feature type="compositionally biased region" description="Low complexity" evidence="9">
    <location>
        <begin position="511"/>
        <end position="528"/>
    </location>
</feature>
<dbReference type="GO" id="GO:0044027">
    <property type="term" value="P:negative regulation of gene expression via chromosomal CpG island methylation"/>
    <property type="evidence" value="ECO:0007669"/>
    <property type="project" value="TreeGrafter"/>
</dbReference>
<dbReference type="GO" id="GO:0016787">
    <property type="term" value="F:hydrolase activity"/>
    <property type="evidence" value="ECO:0007669"/>
    <property type="project" value="UniProtKB-KW"/>
</dbReference>
<dbReference type="GO" id="GO:0031508">
    <property type="term" value="P:pericentric heterochromatin formation"/>
    <property type="evidence" value="ECO:0007669"/>
    <property type="project" value="TreeGrafter"/>
</dbReference>
<keyword evidence="4" id="KW-0378">Hydrolase</keyword>
<feature type="compositionally biased region" description="Basic and acidic residues" evidence="9">
    <location>
        <begin position="151"/>
        <end position="160"/>
    </location>
</feature>
<feature type="compositionally biased region" description="Basic and acidic residues" evidence="9">
    <location>
        <begin position="167"/>
        <end position="178"/>
    </location>
</feature>
<dbReference type="CDD" id="cd18793">
    <property type="entry name" value="SF2_C_SNF"/>
    <property type="match status" value="1"/>
</dbReference>
<proteinExistence type="inferred from homology"/>
<protein>
    <submittedName>
        <fullName evidence="12">SNF2 family helicase/ATPase-like protein PasG</fullName>
    </submittedName>
</protein>
<evidence type="ECO:0000256" key="4">
    <source>
        <dbReference type="ARBA" id="ARBA00022801"/>
    </source>
</evidence>
<keyword evidence="6" id="KW-0067">ATP-binding</keyword>
<evidence type="ECO:0000259" key="11">
    <source>
        <dbReference type="PROSITE" id="PS51194"/>
    </source>
</evidence>
<evidence type="ECO:0000256" key="1">
    <source>
        <dbReference type="ARBA" id="ARBA00004123"/>
    </source>
</evidence>
<evidence type="ECO:0000256" key="8">
    <source>
        <dbReference type="ARBA" id="ARBA00023242"/>
    </source>
</evidence>
<evidence type="ECO:0000313" key="12">
    <source>
        <dbReference type="EMBL" id="KAF2197289.1"/>
    </source>
</evidence>
<evidence type="ECO:0000256" key="5">
    <source>
        <dbReference type="ARBA" id="ARBA00022806"/>
    </source>
</evidence>
<dbReference type="Gene3D" id="3.40.50.10810">
    <property type="entry name" value="Tandem AAA-ATPase domain"/>
    <property type="match status" value="1"/>
</dbReference>
<dbReference type="GO" id="GO:0003682">
    <property type="term" value="F:chromatin binding"/>
    <property type="evidence" value="ECO:0007669"/>
    <property type="project" value="TreeGrafter"/>
</dbReference>
<evidence type="ECO:0000256" key="2">
    <source>
        <dbReference type="ARBA" id="ARBA00007025"/>
    </source>
</evidence>
<dbReference type="PROSITE" id="PS51194">
    <property type="entry name" value="HELICASE_CTER"/>
    <property type="match status" value="1"/>
</dbReference>
<dbReference type="SMART" id="SM00487">
    <property type="entry name" value="DEXDc"/>
    <property type="match status" value="1"/>
</dbReference>
<dbReference type="GO" id="GO:0005524">
    <property type="term" value="F:ATP binding"/>
    <property type="evidence" value="ECO:0007669"/>
    <property type="project" value="UniProtKB-KW"/>
</dbReference>
<dbReference type="PANTHER" id="PTHR47161">
    <property type="entry name" value="LYMPHOID-SPECIFIC HELICASE"/>
    <property type="match status" value="1"/>
</dbReference>
<dbReference type="Gene3D" id="3.40.50.300">
    <property type="entry name" value="P-loop containing nucleotide triphosphate hydrolases"/>
    <property type="match status" value="1"/>
</dbReference>
<evidence type="ECO:0000256" key="6">
    <source>
        <dbReference type="ARBA" id="ARBA00022840"/>
    </source>
</evidence>
<feature type="compositionally biased region" description="Basic and acidic residues" evidence="9">
    <location>
        <begin position="28"/>
        <end position="69"/>
    </location>
</feature>
<dbReference type="Pfam" id="PF00271">
    <property type="entry name" value="Helicase_C"/>
    <property type="match status" value="1"/>
</dbReference>
<dbReference type="GO" id="GO:0005634">
    <property type="term" value="C:nucleus"/>
    <property type="evidence" value="ECO:0007669"/>
    <property type="project" value="UniProtKB-SubCell"/>
</dbReference>
<dbReference type="FunFam" id="3.40.50.10810:FF:000015">
    <property type="entry name" value="lymphoid-specific helicase isoform X1"/>
    <property type="match status" value="1"/>
</dbReference>
<feature type="compositionally biased region" description="Basic and acidic residues" evidence="9">
    <location>
        <begin position="102"/>
        <end position="134"/>
    </location>
</feature>
<keyword evidence="3" id="KW-0547">Nucleotide-binding</keyword>
<dbReference type="PANTHER" id="PTHR47161:SF1">
    <property type="entry name" value="LYMPHOID-SPECIFIC HELICASE"/>
    <property type="match status" value="1"/>
</dbReference>
<dbReference type="GO" id="GO:0006346">
    <property type="term" value="P:DNA methylation-dependent constitutive heterochromatin formation"/>
    <property type="evidence" value="ECO:0007669"/>
    <property type="project" value="TreeGrafter"/>
</dbReference>
<organism evidence="12 13">
    <name type="scientific">Delitschia confertaspora ATCC 74209</name>
    <dbReference type="NCBI Taxonomy" id="1513339"/>
    <lineage>
        <taxon>Eukaryota</taxon>
        <taxon>Fungi</taxon>
        <taxon>Dikarya</taxon>
        <taxon>Ascomycota</taxon>
        <taxon>Pezizomycotina</taxon>
        <taxon>Dothideomycetes</taxon>
        <taxon>Pleosporomycetidae</taxon>
        <taxon>Pleosporales</taxon>
        <taxon>Delitschiaceae</taxon>
        <taxon>Delitschia</taxon>
    </lineage>
</organism>
<feature type="domain" description="Helicase ATP-binding" evidence="10">
    <location>
        <begin position="243"/>
        <end position="410"/>
    </location>
</feature>
<gene>
    <name evidence="12" type="ORF">GQ43DRAFT_424894</name>
</gene>
<dbReference type="SMART" id="SM00490">
    <property type="entry name" value="HELICc"/>
    <property type="match status" value="1"/>
</dbReference>
<keyword evidence="13" id="KW-1185">Reference proteome</keyword>
<comment type="subcellular location">
    <subcellularLocation>
        <location evidence="1">Nucleus</location>
    </subcellularLocation>
</comment>
<evidence type="ECO:0000259" key="10">
    <source>
        <dbReference type="PROSITE" id="PS51192"/>
    </source>
</evidence>
<comment type="caution">
    <text evidence="12">The sequence shown here is derived from an EMBL/GenBank/DDBJ whole genome shotgun (WGS) entry which is preliminary data.</text>
</comment>
<feature type="compositionally biased region" description="Polar residues" evidence="9">
    <location>
        <begin position="1"/>
        <end position="19"/>
    </location>
</feature>
<reference evidence="12" key="1">
    <citation type="journal article" date="2020" name="Stud. Mycol.">
        <title>101 Dothideomycetes genomes: a test case for predicting lifestyles and emergence of pathogens.</title>
        <authorList>
            <person name="Haridas S."/>
            <person name="Albert R."/>
            <person name="Binder M."/>
            <person name="Bloem J."/>
            <person name="Labutti K."/>
            <person name="Salamov A."/>
            <person name="Andreopoulos B."/>
            <person name="Baker S."/>
            <person name="Barry K."/>
            <person name="Bills G."/>
            <person name="Bluhm B."/>
            <person name="Cannon C."/>
            <person name="Castanera R."/>
            <person name="Culley D."/>
            <person name="Daum C."/>
            <person name="Ezra D."/>
            <person name="Gonzalez J."/>
            <person name="Henrissat B."/>
            <person name="Kuo A."/>
            <person name="Liang C."/>
            <person name="Lipzen A."/>
            <person name="Lutzoni F."/>
            <person name="Magnuson J."/>
            <person name="Mondo S."/>
            <person name="Nolan M."/>
            <person name="Ohm R."/>
            <person name="Pangilinan J."/>
            <person name="Park H.-J."/>
            <person name="Ramirez L."/>
            <person name="Alfaro M."/>
            <person name="Sun H."/>
            <person name="Tritt A."/>
            <person name="Yoshinaga Y."/>
            <person name="Zwiers L.-H."/>
            <person name="Turgeon B."/>
            <person name="Goodwin S."/>
            <person name="Spatafora J."/>
            <person name="Crous P."/>
            <person name="Grigoriev I."/>
        </authorList>
    </citation>
    <scope>NUCLEOTIDE SEQUENCE</scope>
    <source>
        <strain evidence="12">ATCC 74209</strain>
    </source>
</reference>
<dbReference type="EMBL" id="ML994254">
    <property type="protein sequence ID" value="KAF2197289.1"/>
    <property type="molecule type" value="Genomic_DNA"/>
</dbReference>
<dbReference type="Proteomes" id="UP000799536">
    <property type="component" value="Unassembled WGS sequence"/>
</dbReference>
<feature type="compositionally biased region" description="Acidic residues" evidence="9">
    <location>
        <begin position="586"/>
        <end position="601"/>
    </location>
</feature>
<keyword evidence="8" id="KW-0539">Nucleus</keyword>
<name>A0A9P4MLN3_9PLEO</name>
<feature type="region of interest" description="Disordered" evidence="9">
    <location>
        <begin position="511"/>
        <end position="601"/>
    </location>
</feature>
<dbReference type="PROSITE" id="PS51192">
    <property type="entry name" value="HELICASE_ATP_BIND_1"/>
    <property type="match status" value="1"/>
</dbReference>
<evidence type="ECO:0000313" key="13">
    <source>
        <dbReference type="Proteomes" id="UP000799536"/>
    </source>
</evidence>